<name>A0A7X9ZTH0_9SPHN</name>
<dbReference type="Proteomes" id="UP000519023">
    <property type="component" value="Unassembled WGS sequence"/>
</dbReference>
<proteinExistence type="predicted"/>
<keyword evidence="2" id="KW-1185">Reference proteome</keyword>
<protein>
    <submittedName>
        <fullName evidence="1">Universal stress protein</fullName>
    </submittedName>
</protein>
<dbReference type="Gene3D" id="3.40.50.12370">
    <property type="match status" value="1"/>
</dbReference>
<dbReference type="RefSeq" id="WP_043153872.1">
    <property type="nucleotide sequence ID" value="NZ_JABBFV010000005.1"/>
</dbReference>
<organism evidence="1 2">
    <name type="scientific">Sphingobium psychrophilum</name>
    <dbReference type="NCBI Taxonomy" id="2728834"/>
    <lineage>
        <taxon>Bacteria</taxon>
        <taxon>Pseudomonadati</taxon>
        <taxon>Pseudomonadota</taxon>
        <taxon>Alphaproteobacteria</taxon>
        <taxon>Sphingomonadales</taxon>
        <taxon>Sphingomonadaceae</taxon>
        <taxon>Sphingobium</taxon>
    </lineage>
</organism>
<dbReference type="EMBL" id="JABBFV010000005">
    <property type="protein sequence ID" value="NML10239.1"/>
    <property type="molecule type" value="Genomic_DNA"/>
</dbReference>
<reference evidence="1 2" key="1">
    <citation type="submission" date="2020-04" db="EMBL/GenBank/DDBJ databases">
        <title>Sphingobium sp. AR-3-1 isolated from Arctic soil.</title>
        <authorList>
            <person name="Dahal R.H."/>
            <person name="Chaudhary D.K."/>
        </authorList>
    </citation>
    <scope>NUCLEOTIDE SEQUENCE [LARGE SCALE GENOMIC DNA]</scope>
    <source>
        <strain evidence="1 2">AR-3-1</strain>
    </source>
</reference>
<accession>A0A7X9ZTH0</accession>
<sequence length="266" mass="28913">MKNILLLVHADDGQEARLQTALDLTRALDGHLTCIDVTQSPVVAGDLYAGFGEAVMLTDERENEAKNRAALTERLSHEDVRWDWTDATGDIASCVLEAATLADLIVLNRTLDAYPLPDMRTIASRILMHARKPIVAVPENLERLNAAGRALIAWDGQASAADTMRACVPLLQLASDVHIFMARDGAEKTEPTEAAEYLSRHGVHASVKIVDDGLHAPDALIAEEAALWHADYVLMGAYSHGRLLEAFGGVTKRMLTKSKLPLVLGH</sequence>
<dbReference type="SUPFAM" id="SSF52402">
    <property type="entry name" value="Adenine nucleotide alpha hydrolases-like"/>
    <property type="match status" value="2"/>
</dbReference>
<evidence type="ECO:0000313" key="1">
    <source>
        <dbReference type="EMBL" id="NML10239.1"/>
    </source>
</evidence>
<comment type="caution">
    <text evidence="1">The sequence shown here is derived from an EMBL/GenBank/DDBJ whole genome shotgun (WGS) entry which is preliminary data.</text>
</comment>
<gene>
    <name evidence="1" type="ORF">HHL08_08760</name>
</gene>
<dbReference type="AlphaFoldDB" id="A0A7X9ZTH0"/>
<evidence type="ECO:0000313" key="2">
    <source>
        <dbReference type="Proteomes" id="UP000519023"/>
    </source>
</evidence>